<dbReference type="SUPFAM" id="SSF46565">
    <property type="entry name" value="Chaperone J-domain"/>
    <property type="match status" value="1"/>
</dbReference>
<dbReference type="PANTHER" id="PTHR44145:SF3">
    <property type="entry name" value="DNAJ HOMOLOG SUBFAMILY A MEMBER 3, MITOCHONDRIAL"/>
    <property type="match status" value="1"/>
</dbReference>
<keyword evidence="7" id="KW-1185">Reference proteome</keyword>
<dbReference type="Proteomes" id="UP001230188">
    <property type="component" value="Unassembled WGS sequence"/>
</dbReference>
<feature type="transmembrane region" description="Helical" evidence="3">
    <location>
        <begin position="154"/>
        <end position="175"/>
    </location>
</feature>
<accession>A0AAD7UKI5</accession>
<dbReference type="PANTHER" id="PTHR44145">
    <property type="entry name" value="DNAJ HOMOLOG SUBFAMILY A MEMBER 3, MITOCHONDRIAL"/>
    <property type="match status" value="1"/>
</dbReference>
<feature type="signal peptide" evidence="4">
    <location>
        <begin position="1"/>
        <end position="19"/>
    </location>
</feature>
<evidence type="ECO:0000313" key="6">
    <source>
        <dbReference type="EMBL" id="KAJ8610541.1"/>
    </source>
</evidence>
<gene>
    <name evidence="6" type="ORF">CTAYLR_009750</name>
</gene>
<organism evidence="6 7">
    <name type="scientific">Chrysophaeum taylorii</name>
    <dbReference type="NCBI Taxonomy" id="2483200"/>
    <lineage>
        <taxon>Eukaryota</taxon>
        <taxon>Sar</taxon>
        <taxon>Stramenopiles</taxon>
        <taxon>Ochrophyta</taxon>
        <taxon>Pelagophyceae</taxon>
        <taxon>Pelagomonadales</taxon>
        <taxon>Pelagomonadaceae</taxon>
        <taxon>Chrysophaeum</taxon>
    </lineage>
</organism>
<protein>
    <recommendedName>
        <fullName evidence="5">J domain-containing protein</fullName>
    </recommendedName>
</protein>
<dbReference type="InterPro" id="IPR051938">
    <property type="entry name" value="Apopto_cytoskel_mod"/>
</dbReference>
<dbReference type="EMBL" id="JAQMWT010000101">
    <property type="protein sequence ID" value="KAJ8610541.1"/>
    <property type="molecule type" value="Genomic_DNA"/>
</dbReference>
<feature type="region of interest" description="Disordered" evidence="2">
    <location>
        <begin position="177"/>
        <end position="218"/>
    </location>
</feature>
<dbReference type="PRINTS" id="PR00625">
    <property type="entry name" value="JDOMAIN"/>
</dbReference>
<dbReference type="PROSITE" id="PS00636">
    <property type="entry name" value="DNAJ_1"/>
    <property type="match status" value="1"/>
</dbReference>
<dbReference type="Gene3D" id="1.10.287.110">
    <property type="entry name" value="DnaJ domain"/>
    <property type="match status" value="1"/>
</dbReference>
<dbReference type="CDD" id="cd06257">
    <property type="entry name" value="DnaJ"/>
    <property type="match status" value="1"/>
</dbReference>
<evidence type="ECO:0000256" key="4">
    <source>
        <dbReference type="SAM" id="SignalP"/>
    </source>
</evidence>
<evidence type="ECO:0000259" key="5">
    <source>
        <dbReference type="PROSITE" id="PS50076"/>
    </source>
</evidence>
<feature type="chain" id="PRO_5042226965" description="J domain-containing protein" evidence="4">
    <location>
        <begin position="20"/>
        <end position="241"/>
    </location>
</feature>
<evidence type="ECO:0000256" key="3">
    <source>
        <dbReference type="SAM" id="Phobius"/>
    </source>
</evidence>
<comment type="caution">
    <text evidence="6">The sequence shown here is derived from an EMBL/GenBank/DDBJ whole genome shotgun (WGS) entry which is preliminary data.</text>
</comment>
<dbReference type="InterPro" id="IPR036869">
    <property type="entry name" value="J_dom_sf"/>
</dbReference>
<evidence type="ECO:0000313" key="7">
    <source>
        <dbReference type="Proteomes" id="UP001230188"/>
    </source>
</evidence>
<keyword evidence="1" id="KW-0143">Chaperone</keyword>
<evidence type="ECO:0000256" key="2">
    <source>
        <dbReference type="SAM" id="MobiDB-lite"/>
    </source>
</evidence>
<dbReference type="SMART" id="SM00271">
    <property type="entry name" value="DnaJ"/>
    <property type="match status" value="1"/>
</dbReference>
<feature type="domain" description="J" evidence="5">
    <location>
        <begin position="23"/>
        <end position="88"/>
    </location>
</feature>
<feature type="compositionally biased region" description="Basic and acidic residues" evidence="2">
    <location>
        <begin position="79"/>
        <end position="89"/>
    </location>
</feature>
<dbReference type="PROSITE" id="PS50076">
    <property type="entry name" value="DNAJ_2"/>
    <property type="match status" value="1"/>
</dbReference>
<keyword evidence="3" id="KW-0472">Membrane</keyword>
<dbReference type="InterPro" id="IPR018253">
    <property type="entry name" value="DnaJ_domain_CS"/>
</dbReference>
<dbReference type="InterPro" id="IPR001623">
    <property type="entry name" value="DnaJ_domain"/>
</dbReference>
<dbReference type="Pfam" id="PF00226">
    <property type="entry name" value="DnaJ"/>
    <property type="match status" value="1"/>
</dbReference>
<evidence type="ECO:0000256" key="1">
    <source>
        <dbReference type="ARBA" id="ARBA00023186"/>
    </source>
</evidence>
<sequence length="241" mass="27569">MVQRWVCACLALLAMRCDGRRDDHYKALGVRPTASAADIRSQYRQLAKKYHPDKNPNDPKAAEKFQKIATAYEVLSDDEKRRDYDDERKGRRPPATPFENHHQSHFGQPRRFVRVVQNGRVYEVPLDDFAYEDMFRGFRHFQRPRDEYVVDLRFISQLVIFGVLLALALQALLSLPGSPETSRREQRPTAGASSSEAPRRQPQPVTAKSSVRELKDEARRRGLNMEGCAEKSDLVALLGCA</sequence>
<reference evidence="6" key="1">
    <citation type="submission" date="2023-01" db="EMBL/GenBank/DDBJ databases">
        <title>Metagenome sequencing of chrysophaentin producing Chrysophaeum taylorii.</title>
        <authorList>
            <person name="Davison J."/>
            <person name="Bewley C."/>
        </authorList>
    </citation>
    <scope>NUCLEOTIDE SEQUENCE</scope>
    <source>
        <strain evidence="6">NIES-1699</strain>
    </source>
</reference>
<proteinExistence type="predicted"/>
<dbReference type="AlphaFoldDB" id="A0AAD7UKI5"/>
<feature type="region of interest" description="Disordered" evidence="2">
    <location>
        <begin position="79"/>
        <end position="110"/>
    </location>
</feature>
<keyword evidence="3" id="KW-0812">Transmembrane</keyword>
<keyword evidence="3" id="KW-1133">Transmembrane helix</keyword>
<keyword evidence="4" id="KW-0732">Signal</keyword>
<name>A0AAD7UKI5_9STRA</name>